<comment type="subunit">
    <text evidence="3">Homodimer.</text>
</comment>
<dbReference type="GO" id="GO:0006066">
    <property type="term" value="P:alcohol metabolic process"/>
    <property type="evidence" value="ECO:0007669"/>
    <property type="project" value="UniProtKB-ARBA"/>
</dbReference>
<keyword evidence="8" id="KW-0560">Oxidoreductase</keyword>
<evidence type="ECO:0000256" key="4">
    <source>
        <dbReference type="ARBA" id="ARBA00022553"/>
    </source>
</evidence>
<evidence type="ECO:0000256" key="8">
    <source>
        <dbReference type="ARBA" id="ARBA00023002"/>
    </source>
</evidence>
<dbReference type="InterPro" id="IPR036291">
    <property type="entry name" value="NAD(P)-bd_dom_sf"/>
</dbReference>
<dbReference type="Pfam" id="PF00107">
    <property type="entry name" value="ADH_zinc_N"/>
    <property type="match status" value="1"/>
</dbReference>
<dbReference type="FunFam" id="3.40.50.720:FF:000158">
    <property type="entry name" value="Zinc-binding alcohol dehydrogenase"/>
    <property type="match status" value="1"/>
</dbReference>
<dbReference type="EC" id="1.1.1.2" evidence="9"/>
<dbReference type="PANTHER" id="PTHR42683">
    <property type="entry name" value="ALDEHYDE REDUCTASE"/>
    <property type="match status" value="1"/>
</dbReference>
<evidence type="ECO:0000313" key="13">
    <source>
        <dbReference type="EMBL" id="KXT15823.1"/>
    </source>
</evidence>
<evidence type="ECO:0000259" key="12">
    <source>
        <dbReference type="SMART" id="SM00829"/>
    </source>
</evidence>
<dbReference type="Proteomes" id="UP000073492">
    <property type="component" value="Unassembled WGS sequence"/>
</dbReference>
<comment type="caution">
    <text evidence="13">The sequence shown here is derived from an EMBL/GenBank/DDBJ whole genome shotgun (WGS) entry which is preliminary data.</text>
</comment>
<dbReference type="InterPro" id="IPR011032">
    <property type="entry name" value="GroES-like_sf"/>
</dbReference>
<dbReference type="EMBL" id="LFZO01000050">
    <property type="protein sequence ID" value="KXT15823.1"/>
    <property type="molecule type" value="Genomic_DNA"/>
</dbReference>
<evidence type="ECO:0000256" key="5">
    <source>
        <dbReference type="ARBA" id="ARBA00022723"/>
    </source>
</evidence>
<keyword evidence="5 11" id="KW-0479">Metal-binding</keyword>
<evidence type="ECO:0000313" key="14">
    <source>
        <dbReference type="Proteomes" id="UP000073492"/>
    </source>
</evidence>
<dbReference type="OrthoDB" id="342024at2759"/>
<comment type="similarity">
    <text evidence="2 11">Belongs to the zinc-containing alcohol dehydrogenase family.</text>
</comment>
<dbReference type="InterPro" id="IPR013154">
    <property type="entry name" value="ADH-like_N"/>
</dbReference>
<dbReference type="EMBL" id="LFZO01000050">
    <property type="protein sequence ID" value="KXT15824.1"/>
    <property type="molecule type" value="Genomic_DNA"/>
</dbReference>
<dbReference type="GO" id="GO:0008106">
    <property type="term" value="F:alcohol dehydrogenase (NADP+) activity"/>
    <property type="evidence" value="ECO:0007669"/>
    <property type="project" value="UniProtKB-EC"/>
</dbReference>
<dbReference type="SMART" id="SM00829">
    <property type="entry name" value="PKS_ER"/>
    <property type="match status" value="1"/>
</dbReference>
<dbReference type="EMBL" id="LFZO01000050">
    <property type="protein sequence ID" value="KXT15821.1"/>
    <property type="molecule type" value="Genomic_DNA"/>
</dbReference>
<evidence type="ECO:0000256" key="1">
    <source>
        <dbReference type="ARBA" id="ARBA00001947"/>
    </source>
</evidence>
<dbReference type="InterPro" id="IPR013149">
    <property type="entry name" value="ADH-like_C"/>
</dbReference>
<comment type="cofactor">
    <cofactor evidence="1 11">
        <name>Zn(2+)</name>
        <dbReference type="ChEBI" id="CHEBI:29105"/>
    </cofactor>
</comment>
<evidence type="ECO:0000256" key="7">
    <source>
        <dbReference type="ARBA" id="ARBA00022857"/>
    </source>
</evidence>
<dbReference type="InterPro" id="IPR047109">
    <property type="entry name" value="CAD-like"/>
</dbReference>
<dbReference type="InterPro" id="IPR002328">
    <property type="entry name" value="ADH_Zn_CS"/>
</dbReference>
<dbReference type="CDD" id="cd05283">
    <property type="entry name" value="CAD1"/>
    <property type="match status" value="1"/>
</dbReference>
<proteinExistence type="inferred from homology"/>
<dbReference type="Gene3D" id="3.40.50.720">
    <property type="entry name" value="NAD(P)-binding Rossmann-like Domain"/>
    <property type="match status" value="1"/>
</dbReference>
<dbReference type="SUPFAM" id="SSF50129">
    <property type="entry name" value="GroES-like"/>
    <property type="match status" value="1"/>
</dbReference>
<comment type="catalytic activity">
    <reaction evidence="10">
        <text>a primary alcohol + NADP(+) = an aldehyde + NADPH + H(+)</text>
        <dbReference type="Rhea" id="RHEA:15937"/>
        <dbReference type="ChEBI" id="CHEBI:15378"/>
        <dbReference type="ChEBI" id="CHEBI:15734"/>
        <dbReference type="ChEBI" id="CHEBI:17478"/>
        <dbReference type="ChEBI" id="CHEBI:57783"/>
        <dbReference type="ChEBI" id="CHEBI:58349"/>
        <dbReference type="EC" id="1.1.1.2"/>
    </reaction>
    <physiologicalReaction direction="left-to-right" evidence="10">
        <dbReference type="Rhea" id="RHEA:15938"/>
    </physiologicalReaction>
    <physiologicalReaction direction="right-to-left" evidence="10">
        <dbReference type="Rhea" id="RHEA:15939"/>
    </physiologicalReaction>
</comment>
<evidence type="ECO:0000256" key="3">
    <source>
        <dbReference type="ARBA" id="ARBA00011738"/>
    </source>
</evidence>
<reference evidence="13 14" key="1">
    <citation type="submission" date="2015-07" db="EMBL/GenBank/DDBJ databases">
        <title>Comparative genomics of the Sigatoka disease complex on banana suggests a link between parallel evolutionary changes in Pseudocercospora fijiensis and Pseudocercospora eumusae and increased virulence on the banana host.</title>
        <authorList>
            <person name="Chang T.-C."/>
            <person name="Salvucci A."/>
            <person name="Crous P.W."/>
            <person name="Stergiopoulos I."/>
        </authorList>
    </citation>
    <scope>NUCLEOTIDE SEQUENCE [LARGE SCALE GENOMIC DNA]</scope>
    <source>
        <strain evidence="13 14">CBS 116634</strain>
    </source>
</reference>
<evidence type="ECO:0000256" key="9">
    <source>
        <dbReference type="ARBA" id="ARBA00024074"/>
    </source>
</evidence>
<keyword evidence="14" id="KW-1185">Reference proteome</keyword>
<organism evidence="13 14">
    <name type="scientific">Pseudocercospora musae</name>
    <dbReference type="NCBI Taxonomy" id="113226"/>
    <lineage>
        <taxon>Eukaryota</taxon>
        <taxon>Fungi</taxon>
        <taxon>Dikarya</taxon>
        <taxon>Ascomycota</taxon>
        <taxon>Pezizomycotina</taxon>
        <taxon>Dothideomycetes</taxon>
        <taxon>Dothideomycetidae</taxon>
        <taxon>Mycosphaerellales</taxon>
        <taxon>Mycosphaerellaceae</taxon>
        <taxon>Pseudocercospora</taxon>
    </lineage>
</organism>
<feature type="domain" description="Enoyl reductase (ER)" evidence="12">
    <location>
        <begin position="16"/>
        <end position="346"/>
    </location>
</feature>
<dbReference type="AlphaFoldDB" id="A0A139IM44"/>
<dbReference type="GO" id="GO:0008270">
    <property type="term" value="F:zinc ion binding"/>
    <property type="evidence" value="ECO:0007669"/>
    <property type="project" value="InterPro"/>
</dbReference>
<sequence length="396" mass="43346">MAEPKFEGWVGLDANSANGNMKWQTYEAKNWEEEDVDIEISHCGVCGSDLHTLRSGWGETPYPAVVGHEIVGKAIRVGKNVKKNIKVGDRVGVGAQSKSCLKPDCEMCTNDIENHCTNEFVQTYGAKYKDGKTAQGGYAKYWRGNSHFVFNIPEGVPSEMAAPMLCGGVTTYSPLKQNGCGPGKKVGIVGIGGLGHFGLLWAKALGADKVYAISRSRSKEEDARKLGADEFIATDEDGALEKNAGKLDLIISTVSSPKMPLGGYLGLLGFKGVFVQLGLPEDPLPSYMAASLIMKGVSMTGSLIGSPKEIEEMLQLAADKKVAAWIQERPMKDANQVIQDFEAGKPRYRYCLTYDLALRLLDEQWFNQEEESFRSSMSNNEAKMKCEDECEALLLW</sequence>
<name>A0A139IM44_9PEZI</name>
<gene>
    <name evidence="13" type="ORF">AC579_6261</name>
</gene>
<dbReference type="EMBL" id="LFZO01000050">
    <property type="protein sequence ID" value="KXT15819.1"/>
    <property type="molecule type" value="Genomic_DNA"/>
</dbReference>
<accession>A0A139IM44</accession>
<evidence type="ECO:0000256" key="6">
    <source>
        <dbReference type="ARBA" id="ARBA00022833"/>
    </source>
</evidence>
<evidence type="ECO:0000256" key="11">
    <source>
        <dbReference type="RuleBase" id="RU361277"/>
    </source>
</evidence>
<keyword evidence="7" id="KW-0521">NADP</keyword>
<dbReference type="PROSITE" id="PS00059">
    <property type="entry name" value="ADH_ZINC"/>
    <property type="match status" value="1"/>
</dbReference>
<evidence type="ECO:0000256" key="10">
    <source>
        <dbReference type="ARBA" id="ARBA00050997"/>
    </source>
</evidence>
<dbReference type="Gene3D" id="3.90.180.10">
    <property type="entry name" value="Medium-chain alcohol dehydrogenases, catalytic domain"/>
    <property type="match status" value="1"/>
</dbReference>
<evidence type="ECO:0000256" key="2">
    <source>
        <dbReference type="ARBA" id="ARBA00008072"/>
    </source>
</evidence>
<keyword evidence="4" id="KW-0597">Phosphoprotein</keyword>
<keyword evidence="6 11" id="KW-0862">Zinc</keyword>
<dbReference type="InterPro" id="IPR020843">
    <property type="entry name" value="ER"/>
</dbReference>
<dbReference type="Pfam" id="PF08240">
    <property type="entry name" value="ADH_N"/>
    <property type="match status" value="1"/>
</dbReference>
<dbReference type="SUPFAM" id="SSF51735">
    <property type="entry name" value="NAD(P)-binding Rossmann-fold domains"/>
    <property type="match status" value="1"/>
</dbReference>
<protein>
    <recommendedName>
        <fullName evidence="9">alcohol dehydrogenase (NADP(+))</fullName>
        <ecNumber evidence="9">1.1.1.2</ecNumber>
    </recommendedName>
</protein>